<dbReference type="SUPFAM" id="SSF55961">
    <property type="entry name" value="Bet v1-like"/>
    <property type="match status" value="1"/>
</dbReference>
<evidence type="ECO:0000256" key="7">
    <source>
        <dbReference type="ARBA" id="ARBA00022989"/>
    </source>
</evidence>
<dbReference type="GO" id="GO:0046872">
    <property type="term" value="F:metal ion binding"/>
    <property type="evidence" value="ECO:0007669"/>
    <property type="project" value="UniProtKB-KW"/>
</dbReference>
<comment type="cofactor">
    <cofactor evidence="1">
        <name>Fe cation</name>
        <dbReference type="ChEBI" id="CHEBI:24875"/>
    </cofactor>
</comment>
<dbReference type="Pfam" id="PF00355">
    <property type="entry name" value="Rieske"/>
    <property type="match status" value="1"/>
</dbReference>
<protein>
    <recommendedName>
        <fullName evidence="14">cholesterol 7-desaturase</fullName>
        <ecNumber evidence="14">1.14.19.21</ecNumber>
    </recommendedName>
</protein>
<dbReference type="GO" id="GO:0008203">
    <property type="term" value="P:cholesterol metabolic process"/>
    <property type="evidence" value="ECO:0007669"/>
    <property type="project" value="InterPro"/>
</dbReference>
<comment type="pathway">
    <text evidence="3">Hormone biosynthesis.</text>
</comment>
<proteinExistence type="inferred from homology"/>
<dbReference type="InterPro" id="IPR050584">
    <property type="entry name" value="Cholesterol_7-desaturase"/>
</dbReference>
<feature type="domain" description="Rieske" evidence="17">
    <location>
        <begin position="33"/>
        <end position="136"/>
    </location>
</feature>
<dbReference type="Gene3D" id="2.102.10.10">
    <property type="entry name" value="Rieske [2Fe-2S] iron-sulphur domain"/>
    <property type="match status" value="1"/>
</dbReference>
<dbReference type="InterPro" id="IPR045605">
    <property type="entry name" value="KshA-like_C"/>
</dbReference>
<sequence>MQLNAVPFHVPEARARRRFMRRLGDAALGFGWFQAGYSEDLQQGDVQPLRAMGREFVLWRDDSGQAHVMDAYCPHLGTHLGHGGRVYGDTLRCPFHGWRFDAAGGYREIPYSNNPRLERHRLKAWPLMERNGLIMVWWHPGDTPPTFDVPHLHEHQNPAWSRYRRQRWEVDTIWQEVQENIVDTTHFHYLHGVATLARLERFDPIGPTLHVDIRHEFNTPRGKQSGFLQTSLYGPYFAVVRFRIGDLAEIVFVDSVVPVEPGRVTVTFSLMARLQGIDAPDMSLALVDEAIDQVSQDVPIWEHKVRWKRPGLAEGDGPIMGFRRWAAQFDLAGHIPQTPCEIAHA</sequence>
<reference evidence="18 19" key="1">
    <citation type="submission" date="2019-10" db="EMBL/GenBank/DDBJ databases">
        <title>Pseudomonas dajingensis sp. nov., isolated from the profound head ulcers of farmed Murray cod (Maccullochella peelii peelii).</title>
        <authorList>
            <person name="Liu Y."/>
        </authorList>
    </citation>
    <scope>NUCLEOTIDE SEQUENCE [LARGE SCALE GENOMIC DNA]</scope>
    <source>
        <strain evidence="18 19">MC042</strain>
    </source>
</reference>
<evidence type="ECO:0000256" key="11">
    <source>
        <dbReference type="ARBA" id="ARBA00023136"/>
    </source>
</evidence>
<dbReference type="GO" id="GO:0170056">
    <property type="term" value="F:cholesterol 7-desaturase [NAD(P)H] activity"/>
    <property type="evidence" value="ECO:0007669"/>
    <property type="project" value="UniProtKB-EC"/>
</dbReference>
<keyword evidence="9" id="KW-0408">Iron</keyword>
<evidence type="ECO:0000256" key="12">
    <source>
        <dbReference type="ARBA" id="ARBA00025712"/>
    </source>
</evidence>
<name>A0A7X1PR45_9PSED</name>
<dbReference type="PANTHER" id="PTHR21266">
    <property type="entry name" value="IRON-SULFUR DOMAIN CONTAINING PROTEIN"/>
    <property type="match status" value="1"/>
</dbReference>
<evidence type="ECO:0000256" key="10">
    <source>
        <dbReference type="ARBA" id="ARBA00023014"/>
    </source>
</evidence>
<organism evidence="18 19">
    <name type="scientific">Pseudomonas piscis</name>
    <dbReference type="NCBI Taxonomy" id="2614538"/>
    <lineage>
        <taxon>Bacteria</taxon>
        <taxon>Pseudomonadati</taxon>
        <taxon>Pseudomonadota</taxon>
        <taxon>Gammaproteobacteria</taxon>
        <taxon>Pseudomonadales</taxon>
        <taxon>Pseudomonadaceae</taxon>
        <taxon>Pseudomonas</taxon>
    </lineage>
</organism>
<evidence type="ECO:0000256" key="1">
    <source>
        <dbReference type="ARBA" id="ARBA00001962"/>
    </source>
</evidence>
<dbReference type="SUPFAM" id="SSF50022">
    <property type="entry name" value="ISP domain"/>
    <property type="match status" value="1"/>
</dbReference>
<dbReference type="PROSITE" id="PS51296">
    <property type="entry name" value="RIESKE"/>
    <property type="match status" value="1"/>
</dbReference>
<evidence type="ECO:0000256" key="4">
    <source>
        <dbReference type="ARBA" id="ARBA00022692"/>
    </source>
</evidence>
<dbReference type="GO" id="GO:0051537">
    <property type="term" value="F:2 iron, 2 sulfur cluster binding"/>
    <property type="evidence" value="ECO:0007669"/>
    <property type="project" value="UniProtKB-KW"/>
</dbReference>
<comment type="similarity">
    <text evidence="13">Belongs to the cholesterol 7-desaturase family.</text>
</comment>
<dbReference type="AlphaFoldDB" id="A0A7X1PR45"/>
<dbReference type="InterPro" id="IPR036922">
    <property type="entry name" value="Rieske_2Fe-2S_sf"/>
</dbReference>
<dbReference type="CDD" id="cd03469">
    <property type="entry name" value="Rieske_RO_Alpha_N"/>
    <property type="match status" value="1"/>
</dbReference>
<evidence type="ECO:0000256" key="13">
    <source>
        <dbReference type="ARBA" id="ARBA00025729"/>
    </source>
</evidence>
<keyword evidence="5" id="KW-0001">2Fe-2S</keyword>
<dbReference type="PANTHER" id="PTHR21266:SF32">
    <property type="entry name" value="CHOLESTEROL 7-DESATURASE NVD"/>
    <property type="match status" value="1"/>
</dbReference>
<evidence type="ECO:0000256" key="2">
    <source>
        <dbReference type="ARBA" id="ARBA00004370"/>
    </source>
</evidence>
<dbReference type="GO" id="GO:0005737">
    <property type="term" value="C:cytoplasm"/>
    <property type="evidence" value="ECO:0007669"/>
    <property type="project" value="TreeGrafter"/>
</dbReference>
<evidence type="ECO:0000313" key="18">
    <source>
        <dbReference type="EMBL" id="MQA56690.1"/>
    </source>
</evidence>
<dbReference type="GO" id="GO:0016020">
    <property type="term" value="C:membrane"/>
    <property type="evidence" value="ECO:0007669"/>
    <property type="project" value="UniProtKB-SubCell"/>
</dbReference>
<gene>
    <name evidence="18" type="ORF">GDH07_25545</name>
</gene>
<dbReference type="EMBL" id="WHUV01000005">
    <property type="protein sequence ID" value="MQA56690.1"/>
    <property type="molecule type" value="Genomic_DNA"/>
</dbReference>
<evidence type="ECO:0000256" key="14">
    <source>
        <dbReference type="ARBA" id="ARBA00026095"/>
    </source>
</evidence>
<evidence type="ECO:0000256" key="15">
    <source>
        <dbReference type="ARBA" id="ARBA00047853"/>
    </source>
</evidence>
<evidence type="ECO:0000256" key="9">
    <source>
        <dbReference type="ARBA" id="ARBA00023004"/>
    </source>
</evidence>
<dbReference type="EC" id="1.14.19.21" evidence="14"/>
<accession>A0A7X1PR45</accession>
<dbReference type="Gene3D" id="3.90.380.10">
    <property type="entry name" value="Naphthalene 1,2-dioxygenase Alpha Subunit, Chain A, domain 1"/>
    <property type="match status" value="1"/>
</dbReference>
<evidence type="ECO:0000256" key="5">
    <source>
        <dbReference type="ARBA" id="ARBA00022714"/>
    </source>
</evidence>
<comment type="caution">
    <text evidence="18">The sequence shown here is derived from an EMBL/GenBank/DDBJ whole genome shotgun (WGS) entry which is preliminary data.</text>
</comment>
<evidence type="ECO:0000256" key="16">
    <source>
        <dbReference type="ARBA" id="ARBA00049548"/>
    </source>
</evidence>
<evidence type="ECO:0000259" key="17">
    <source>
        <dbReference type="PROSITE" id="PS51296"/>
    </source>
</evidence>
<keyword evidence="8" id="KW-0560">Oxidoreductase</keyword>
<evidence type="ECO:0000256" key="3">
    <source>
        <dbReference type="ARBA" id="ARBA00004972"/>
    </source>
</evidence>
<dbReference type="Pfam" id="PF19298">
    <property type="entry name" value="KshA_C"/>
    <property type="match status" value="1"/>
</dbReference>
<keyword evidence="7" id="KW-1133">Transmembrane helix</keyword>
<dbReference type="Proteomes" id="UP000486534">
    <property type="component" value="Unassembled WGS sequence"/>
</dbReference>
<keyword evidence="10" id="KW-0411">Iron-sulfur</keyword>
<comment type="catalytic activity">
    <reaction evidence="15">
        <text>cholesterol + NADH + O2 + H(+) = 7-dehydrocholesterol + NAD(+) + 2 H2O</text>
        <dbReference type="Rhea" id="RHEA:51644"/>
        <dbReference type="ChEBI" id="CHEBI:15377"/>
        <dbReference type="ChEBI" id="CHEBI:15378"/>
        <dbReference type="ChEBI" id="CHEBI:15379"/>
        <dbReference type="ChEBI" id="CHEBI:16113"/>
        <dbReference type="ChEBI" id="CHEBI:17759"/>
        <dbReference type="ChEBI" id="CHEBI:57540"/>
        <dbReference type="ChEBI" id="CHEBI:57945"/>
        <dbReference type="EC" id="1.14.19.21"/>
    </reaction>
    <physiologicalReaction direction="left-to-right" evidence="15">
        <dbReference type="Rhea" id="RHEA:51645"/>
    </physiologicalReaction>
</comment>
<evidence type="ECO:0000313" key="19">
    <source>
        <dbReference type="Proteomes" id="UP000486534"/>
    </source>
</evidence>
<evidence type="ECO:0000256" key="8">
    <source>
        <dbReference type="ARBA" id="ARBA00023002"/>
    </source>
</evidence>
<keyword evidence="6" id="KW-0479">Metal-binding</keyword>
<comment type="subcellular location">
    <subcellularLocation>
        <location evidence="2">Membrane</location>
    </subcellularLocation>
</comment>
<keyword evidence="11" id="KW-0472">Membrane</keyword>
<comment type="catalytic activity">
    <reaction evidence="16">
        <text>cholesterol + NADPH + O2 + H(+) = 7-dehydrocholesterol + NADP(+) + 2 H2O</text>
        <dbReference type="Rhea" id="RHEA:45024"/>
        <dbReference type="ChEBI" id="CHEBI:15377"/>
        <dbReference type="ChEBI" id="CHEBI:15378"/>
        <dbReference type="ChEBI" id="CHEBI:15379"/>
        <dbReference type="ChEBI" id="CHEBI:16113"/>
        <dbReference type="ChEBI" id="CHEBI:17759"/>
        <dbReference type="ChEBI" id="CHEBI:57783"/>
        <dbReference type="ChEBI" id="CHEBI:58349"/>
        <dbReference type="EC" id="1.14.19.21"/>
    </reaction>
    <physiologicalReaction direction="left-to-right" evidence="16">
        <dbReference type="Rhea" id="RHEA:45025"/>
    </physiologicalReaction>
</comment>
<keyword evidence="4" id="KW-0812">Transmembrane</keyword>
<comment type="pathway">
    <text evidence="12">Steroid hormone biosynthesis; dafachronic acid biosynthesis.</text>
</comment>
<evidence type="ECO:0000256" key="6">
    <source>
        <dbReference type="ARBA" id="ARBA00022723"/>
    </source>
</evidence>
<dbReference type="InterPro" id="IPR017941">
    <property type="entry name" value="Rieske_2Fe-2S"/>
</dbReference>